<protein>
    <recommendedName>
        <fullName evidence="3">DUF3786 domain-containing protein</fullName>
    </recommendedName>
</protein>
<dbReference type="EMBL" id="JACYXJ010000002">
    <property type="protein sequence ID" value="MBD8875451.1"/>
    <property type="molecule type" value="Genomic_DNA"/>
</dbReference>
<sequence>MSDEMYIQLTDAVTKYHVDASELIRLIEQKEIAYFKKETETGFQYFIRLQDVRKKFPEKVPGNTEQAKRILSETGKIIAGAAAGWAASEISKIEPDKNTLSHFERERWSREFVLYYKFCLGLRYNFPNVISNALYLDDLESLSIVGLRNSALIQHSSLGTYYSGLPSLVELAEQDFFYGIKNNELFFYVYFAEKFYYLKDDIGVSAPLDYLYAYAIVSAVRLQLLKRGQRDPIEKIASKR</sequence>
<dbReference type="RefSeq" id="WP_192107599.1">
    <property type="nucleotide sequence ID" value="NZ_JACYXJ010000002.1"/>
</dbReference>
<accession>A0ABR9C979</accession>
<reference evidence="1 2" key="1">
    <citation type="submission" date="2020-09" db="EMBL/GenBank/DDBJ databases">
        <title>The genome sequence of type strain Labrenzia polysiphoniae KACC 19711.</title>
        <authorList>
            <person name="Liu Y."/>
        </authorList>
    </citation>
    <scope>NUCLEOTIDE SEQUENCE [LARGE SCALE GENOMIC DNA]</scope>
    <source>
        <strain evidence="1 2">KACC 19711</strain>
    </source>
</reference>
<evidence type="ECO:0008006" key="3">
    <source>
        <dbReference type="Google" id="ProtNLM"/>
    </source>
</evidence>
<evidence type="ECO:0000313" key="1">
    <source>
        <dbReference type="EMBL" id="MBD8875451.1"/>
    </source>
</evidence>
<dbReference type="Proteomes" id="UP000615687">
    <property type="component" value="Unassembled WGS sequence"/>
</dbReference>
<gene>
    <name evidence="1" type="ORF">IG617_04025</name>
</gene>
<keyword evidence="2" id="KW-1185">Reference proteome</keyword>
<comment type="caution">
    <text evidence="1">The sequence shown here is derived from an EMBL/GenBank/DDBJ whole genome shotgun (WGS) entry which is preliminary data.</text>
</comment>
<organism evidence="1 2">
    <name type="scientific">Roseibium polysiphoniae</name>
    <dbReference type="NCBI Taxonomy" id="2571221"/>
    <lineage>
        <taxon>Bacteria</taxon>
        <taxon>Pseudomonadati</taxon>
        <taxon>Pseudomonadota</taxon>
        <taxon>Alphaproteobacteria</taxon>
        <taxon>Hyphomicrobiales</taxon>
        <taxon>Stappiaceae</taxon>
        <taxon>Roseibium</taxon>
    </lineage>
</organism>
<evidence type="ECO:0000313" key="2">
    <source>
        <dbReference type="Proteomes" id="UP000615687"/>
    </source>
</evidence>
<proteinExistence type="predicted"/>
<name>A0ABR9C979_9HYPH</name>